<evidence type="ECO:0000256" key="1">
    <source>
        <dbReference type="SAM" id="MobiDB-lite"/>
    </source>
</evidence>
<protein>
    <submittedName>
        <fullName evidence="2">Uncharacterized protein</fullName>
    </submittedName>
</protein>
<comment type="caution">
    <text evidence="2">The sequence shown here is derived from an EMBL/GenBank/DDBJ whole genome shotgun (WGS) entry which is preliminary data.</text>
</comment>
<keyword evidence="3" id="KW-1185">Reference proteome</keyword>
<reference evidence="2 3" key="1">
    <citation type="journal article" date="2019" name="Int. J. Syst. Evol. Microbiol.">
        <title>The Global Catalogue of Microorganisms (GCM) 10K type strain sequencing project: providing services to taxonomists for standard genome sequencing and annotation.</title>
        <authorList>
            <consortium name="The Broad Institute Genomics Platform"/>
            <consortium name="The Broad Institute Genome Sequencing Center for Infectious Disease"/>
            <person name="Wu L."/>
            <person name="Ma J."/>
        </authorList>
    </citation>
    <scope>NUCLEOTIDE SEQUENCE [LARGE SCALE GENOMIC DNA]</scope>
    <source>
        <strain evidence="2 3">JCM 14046</strain>
    </source>
</reference>
<dbReference type="EMBL" id="BAAAMY010000001">
    <property type="protein sequence ID" value="GAA1906785.1"/>
    <property type="molecule type" value="Genomic_DNA"/>
</dbReference>
<feature type="compositionally biased region" description="Low complexity" evidence="1">
    <location>
        <begin position="210"/>
        <end position="220"/>
    </location>
</feature>
<evidence type="ECO:0000313" key="3">
    <source>
        <dbReference type="Proteomes" id="UP001501612"/>
    </source>
</evidence>
<dbReference type="Proteomes" id="UP001501612">
    <property type="component" value="Unassembled WGS sequence"/>
</dbReference>
<gene>
    <name evidence="2" type="ORF">GCM10009737_04480</name>
</gene>
<organism evidence="2 3">
    <name type="scientific">Nocardioides lentus</name>
    <dbReference type="NCBI Taxonomy" id="338077"/>
    <lineage>
        <taxon>Bacteria</taxon>
        <taxon>Bacillati</taxon>
        <taxon>Actinomycetota</taxon>
        <taxon>Actinomycetes</taxon>
        <taxon>Propionibacteriales</taxon>
        <taxon>Nocardioidaceae</taxon>
        <taxon>Nocardioides</taxon>
    </lineage>
</organism>
<name>A0ABN2P212_9ACTN</name>
<evidence type="ECO:0000313" key="2">
    <source>
        <dbReference type="EMBL" id="GAA1906785.1"/>
    </source>
</evidence>
<dbReference type="RefSeq" id="WP_344003097.1">
    <property type="nucleotide sequence ID" value="NZ_BAAAMY010000001.1"/>
</dbReference>
<accession>A0ABN2P212</accession>
<proteinExistence type="predicted"/>
<feature type="region of interest" description="Disordered" evidence="1">
    <location>
        <begin position="210"/>
        <end position="233"/>
    </location>
</feature>
<sequence>MTREFSLDLVPVLSRGRHRSPRKGACFMEMASYLAGERWSDHPSCTHPLLAQLARMVNDHTSDDERTALAPLIPNVVGIRGHGVGWTLGLTVGVAVHAVREVPEPAQRALAAGLVRCEQVAATLEAPVPGADRVRPALDGVPGAEQWARSFGGERRISHKAFVTHSAPSVVSCAVDGIVAAAGNDVDHRLRALLEVGIATAERLERHYAPAAAPAPAATVEEPRPRRRRFVGA</sequence>